<reference evidence="2 3" key="1">
    <citation type="journal article" date="2021" name="Nat. Plants">
        <title>The Taxus genome provides insights into paclitaxel biosynthesis.</title>
        <authorList>
            <person name="Xiong X."/>
            <person name="Gou J."/>
            <person name="Liao Q."/>
            <person name="Li Y."/>
            <person name="Zhou Q."/>
            <person name="Bi G."/>
            <person name="Li C."/>
            <person name="Du R."/>
            <person name="Wang X."/>
            <person name="Sun T."/>
            <person name="Guo L."/>
            <person name="Liang H."/>
            <person name="Lu P."/>
            <person name="Wu Y."/>
            <person name="Zhang Z."/>
            <person name="Ro D.K."/>
            <person name="Shang Y."/>
            <person name="Huang S."/>
            <person name="Yan J."/>
        </authorList>
    </citation>
    <scope>NUCLEOTIDE SEQUENCE [LARGE SCALE GENOMIC DNA]</scope>
    <source>
        <strain evidence="2">Ta-2019</strain>
    </source>
</reference>
<dbReference type="InterPro" id="IPR011990">
    <property type="entry name" value="TPR-like_helical_dom_sf"/>
</dbReference>
<feature type="compositionally biased region" description="Basic and acidic residues" evidence="1">
    <location>
        <begin position="7"/>
        <end position="22"/>
    </location>
</feature>
<dbReference type="EMBL" id="JAHRHJ020000007">
    <property type="protein sequence ID" value="KAH9307265.1"/>
    <property type="molecule type" value="Genomic_DNA"/>
</dbReference>
<sequence>MSQNADVEVRKDPESSPIENRDNATGQQDFADFSALKTQEESSDGSENKEAEKSNEEEKIQAEKSFTMRELINRLDEAGEDDMFEGANGVEANRTREDEIQEVRGVNNGFVEENEQGNGGLFAGVTVYEGERRDNSGSTYPPEALIQHSASQKNMAADILNSITVGDEEGRSRQRILSFAAKRYASAIERNPQDYDALYNWALVLQESADNVGPDSSSPSKDDLLEEACRKYDEATRLCPTLHDAFYNWAIAISDRAKMRGRTKEAEELWKQATKNYEKAVHLNWNSPQALNNWGLALQELSAIVPVRERQTIVRTAVSKFRAAIQLQFDFHRAIYNLGTVLYGLAEDTLRSGRQMNSKEMTPNELYSQSAIYIAAAHALKPNYSVYRSALRLVRSMLPLPYLKTGYLIAPPVGNSLAPHSDWKRSQFVLDHEGLYQVDRDDERLLSQSPRRPSGVSESGMLYMDKSFLFRVEVSNILSVSPCADLTLPPGVGLCIDTVKGPCYL</sequence>
<evidence type="ECO:0000313" key="3">
    <source>
        <dbReference type="Proteomes" id="UP000824469"/>
    </source>
</evidence>
<evidence type="ECO:0008006" key="4">
    <source>
        <dbReference type="Google" id="ProtNLM"/>
    </source>
</evidence>
<accession>A0AA38KYU1</accession>
<feature type="compositionally biased region" description="Basic and acidic residues" evidence="1">
    <location>
        <begin position="46"/>
        <end position="62"/>
    </location>
</feature>
<dbReference type="SUPFAM" id="SSF48452">
    <property type="entry name" value="TPR-like"/>
    <property type="match status" value="2"/>
</dbReference>
<protein>
    <recommendedName>
        <fullName evidence="4">Protein HLB1-like</fullName>
    </recommendedName>
</protein>
<feature type="non-terminal residue" evidence="2">
    <location>
        <position position="505"/>
    </location>
</feature>
<dbReference type="Pfam" id="PF06552">
    <property type="entry name" value="TOM20_plant"/>
    <property type="match status" value="1"/>
</dbReference>
<gene>
    <name evidence="2" type="ORF">KI387_035176</name>
</gene>
<dbReference type="AlphaFoldDB" id="A0AA38KYU1"/>
<evidence type="ECO:0000256" key="1">
    <source>
        <dbReference type="SAM" id="MobiDB-lite"/>
    </source>
</evidence>
<dbReference type="OMA" id="ILAFAGX"/>
<dbReference type="PANTHER" id="PTHR45005">
    <property type="match status" value="1"/>
</dbReference>
<dbReference type="PANTHER" id="PTHR45005:SF2">
    <property type="entry name" value="PROTEIN HLB1"/>
    <property type="match status" value="1"/>
</dbReference>
<evidence type="ECO:0000313" key="2">
    <source>
        <dbReference type="EMBL" id="KAH9307265.1"/>
    </source>
</evidence>
<organism evidence="2 3">
    <name type="scientific">Taxus chinensis</name>
    <name type="common">Chinese yew</name>
    <name type="synonym">Taxus wallichiana var. chinensis</name>
    <dbReference type="NCBI Taxonomy" id="29808"/>
    <lineage>
        <taxon>Eukaryota</taxon>
        <taxon>Viridiplantae</taxon>
        <taxon>Streptophyta</taxon>
        <taxon>Embryophyta</taxon>
        <taxon>Tracheophyta</taxon>
        <taxon>Spermatophyta</taxon>
        <taxon>Pinopsida</taxon>
        <taxon>Pinidae</taxon>
        <taxon>Conifers II</taxon>
        <taxon>Cupressales</taxon>
        <taxon>Taxaceae</taxon>
        <taxon>Taxus</taxon>
    </lineage>
</organism>
<dbReference type="InterPro" id="IPR053277">
    <property type="entry name" value="Endomembrane_traffic_mod"/>
</dbReference>
<proteinExistence type="predicted"/>
<feature type="region of interest" description="Disordered" evidence="1">
    <location>
        <begin position="1"/>
        <end position="66"/>
    </location>
</feature>
<keyword evidence="3" id="KW-1185">Reference proteome</keyword>
<dbReference type="Gene3D" id="1.25.40.10">
    <property type="entry name" value="Tetratricopeptide repeat domain"/>
    <property type="match status" value="2"/>
</dbReference>
<name>A0AA38KYU1_TAXCH</name>
<comment type="caution">
    <text evidence="2">The sequence shown here is derived from an EMBL/GenBank/DDBJ whole genome shotgun (WGS) entry which is preliminary data.</text>
</comment>
<dbReference type="Proteomes" id="UP000824469">
    <property type="component" value="Unassembled WGS sequence"/>
</dbReference>